<dbReference type="PROSITE" id="PS01358">
    <property type="entry name" value="ZF_RANBP2_1"/>
    <property type="match status" value="1"/>
</dbReference>
<feature type="compositionally biased region" description="Low complexity" evidence="5">
    <location>
        <begin position="963"/>
        <end position="972"/>
    </location>
</feature>
<gene>
    <name evidence="7" type="ORF">ACA1_189310</name>
</gene>
<keyword evidence="1" id="KW-0479">Metal-binding</keyword>
<feature type="region of interest" description="Disordered" evidence="5">
    <location>
        <begin position="963"/>
        <end position="986"/>
    </location>
</feature>
<feature type="region of interest" description="Disordered" evidence="5">
    <location>
        <begin position="32"/>
        <end position="279"/>
    </location>
</feature>
<name>L8GE20_ACACF</name>
<reference evidence="7 8" key="1">
    <citation type="journal article" date="2013" name="Genome Biol.">
        <title>Genome of Acanthamoeba castellanii highlights extensive lateral gene transfer and early evolution of tyrosine kinase signaling.</title>
        <authorList>
            <person name="Clarke M."/>
            <person name="Lohan A.J."/>
            <person name="Liu B."/>
            <person name="Lagkouvardos I."/>
            <person name="Roy S."/>
            <person name="Zafar N."/>
            <person name="Bertelli C."/>
            <person name="Schilde C."/>
            <person name="Kianianmomeni A."/>
            <person name="Burglin T.R."/>
            <person name="Frech C."/>
            <person name="Turcotte B."/>
            <person name="Kopec K.O."/>
            <person name="Synnott J.M."/>
            <person name="Choo C."/>
            <person name="Paponov I."/>
            <person name="Finkler A."/>
            <person name="Soon Heng Tan C."/>
            <person name="Hutchins A.P."/>
            <person name="Weinmeier T."/>
            <person name="Rattei T."/>
            <person name="Chu J.S."/>
            <person name="Gimenez G."/>
            <person name="Irimia M."/>
            <person name="Rigden D.J."/>
            <person name="Fitzpatrick D.A."/>
            <person name="Lorenzo-Morales J."/>
            <person name="Bateman A."/>
            <person name="Chiu C.H."/>
            <person name="Tang P."/>
            <person name="Hegemann P."/>
            <person name="Fromm H."/>
            <person name="Raoult D."/>
            <person name="Greub G."/>
            <person name="Miranda-Saavedra D."/>
            <person name="Chen N."/>
            <person name="Nash P."/>
            <person name="Ginger M.L."/>
            <person name="Horn M."/>
            <person name="Schaap P."/>
            <person name="Caler L."/>
            <person name="Loftus B."/>
        </authorList>
    </citation>
    <scope>NUCLEOTIDE SEQUENCE [LARGE SCALE GENOMIC DNA]</scope>
    <source>
        <strain evidence="7 8">Neff</strain>
    </source>
</reference>
<dbReference type="STRING" id="1257118.L8GE20"/>
<dbReference type="Proteomes" id="UP000011083">
    <property type="component" value="Unassembled WGS sequence"/>
</dbReference>
<feature type="compositionally biased region" description="Basic and acidic residues" evidence="5">
    <location>
        <begin position="690"/>
        <end position="703"/>
    </location>
</feature>
<dbReference type="PROSITE" id="PS50199">
    <property type="entry name" value="ZF_RANBP2_2"/>
    <property type="match status" value="1"/>
</dbReference>
<proteinExistence type="predicted"/>
<feature type="compositionally biased region" description="Low complexity" evidence="5">
    <location>
        <begin position="629"/>
        <end position="678"/>
    </location>
</feature>
<dbReference type="AlphaFoldDB" id="L8GE20"/>
<feature type="compositionally biased region" description="Low complexity" evidence="5">
    <location>
        <begin position="736"/>
        <end position="748"/>
    </location>
</feature>
<feature type="compositionally biased region" description="Basic and acidic residues" evidence="5">
    <location>
        <begin position="208"/>
        <end position="217"/>
    </location>
</feature>
<feature type="compositionally biased region" description="Basic and acidic residues" evidence="5">
    <location>
        <begin position="580"/>
        <end position="598"/>
    </location>
</feature>
<feature type="compositionally biased region" description="Basic and acidic residues" evidence="5">
    <location>
        <begin position="238"/>
        <end position="248"/>
    </location>
</feature>
<organism evidence="7 8">
    <name type="scientific">Acanthamoeba castellanii (strain ATCC 30010 / Neff)</name>
    <dbReference type="NCBI Taxonomy" id="1257118"/>
    <lineage>
        <taxon>Eukaryota</taxon>
        <taxon>Amoebozoa</taxon>
        <taxon>Discosea</taxon>
        <taxon>Longamoebia</taxon>
        <taxon>Centramoebida</taxon>
        <taxon>Acanthamoebidae</taxon>
        <taxon>Acanthamoeba</taxon>
    </lineage>
</organism>
<feature type="compositionally biased region" description="Basic residues" evidence="5">
    <location>
        <begin position="973"/>
        <end position="986"/>
    </location>
</feature>
<evidence type="ECO:0000256" key="1">
    <source>
        <dbReference type="ARBA" id="ARBA00022723"/>
    </source>
</evidence>
<sequence length="986" mass="100151">MDEEGEEPLSQMSLAELKRRGYSLDEISRIFTGEPIPSSRYPAGSFATPASRPYRPATGNGATNGANEKQWSPVGAIKSHARTPSVSKIGATPRATPSTLAGRRHVSVRKTPAGSREMPGAADTTSATAHRILATLGKIPSPLPSDRLTDARSMQKTLGKRHLETPSSSRDAENGHGRRPSVKPPPIAKRQRLDEDSFARVPHKAKTALHDDYYEREHEEEEEEETYGEEGRTTTQDEQLRGREREESSTSFGLPKPSRTDKRPSSALPSDSEHSAPSFISPIVASESIFSYKATTVVNGKAKEDEEEEEEEQTLTKRKRKEQESPRPVGLALKGKDEGEAAAAAATEEKKEPAPFASLPSFGMPSTSASSAPSTSFFAMGASSAPAAESASAGSVDFGGFAMPAKDSKKDEAAAPKTDFSGFSFGKTEGTSVLSDTFSSFIAPHPSTAAAVESAPAAVSFGGFSVPVAAKKDGWECACCTESNPESATSCGVCMVPRPAPKAAAPVAEAAKKEEEKPAPATSFGSFLPVSADAATKPESPKPEASPVLKETVVAVKDKETTAAPTLASPFTFGFSADTSKPKEKETKEPAPVAEEKPALAFSAEKPKEEAKPATDLFGGFKSDFKSDFGSGSTPSFGTSTFSLTSSTPSTSLSLSASTESSATSAAATSLFAPSSSTGMQKPFMFGSTDQDKAKEEPPKQKETAAPASAPFNFGFGGSAFGAPAKKEEEDTMADSAEPSASTAASAPFGGSTFAAPSSTPAASSIFSFGAPAETPSLPATSAPSSGMFMFGGSAPASAPAPSLTASGSFPFGSTASTPAFPAATSSAFTAPSTSTSFGGFGGESAFSPAASVFGAPQAAAPTSTFGASAPFSPFGASTGATSTFGSAGAFGDTGSSLASSGTFATTPFGAQPAAPTSFGGGAFGAQPSAAAASPFPTFGGAPSASFGAAPAPAAGGAFSLGAAPAAAPGGRRVLRGARRGRGGAH</sequence>
<evidence type="ECO:0000256" key="5">
    <source>
        <dbReference type="SAM" id="MobiDB-lite"/>
    </source>
</evidence>
<feature type="region of interest" description="Disordered" evidence="5">
    <location>
        <begin position="298"/>
        <end position="365"/>
    </location>
</feature>
<dbReference type="OMA" id="FMPATVD"/>
<evidence type="ECO:0000259" key="6">
    <source>
        <dbReference type="PROSITE" id="PS50199"/>
    </source>
</evidence>
<feature type="compositionally biased region" description="Acidic residues" evidence="5">
    <location>
        <begin position="218"/>
        <end position="228"/>
    </location>
</feature>
<evidence type="ECO:0000256" key="4">
    <source>
        <dbReference type="PROSITE-ProRule" id="PRU00322"/>
    </source>
</evidence>
<keyword evidence="2 4" id="KW-0863">Zinc-finger</keyword>
<protein>
    <recommendedName>
        <fullName evidence="6">RanBP2-type domain-containing protein</fullName>
    </recommendedName>
</protein>
<dbReference type="VEuPathDB" id="AmoebaDB:ACA1_189310"/>
<feature type="region of interest" description="Disordered" evidence="5">
    <location>
        <begin position="571"/>
        <end position="748"/>
    </location>
</feature>
<evidence type="ECO:0000256" key="2">
    <source>
        <dbReference type="ARBA" id="ARBA00022771"/>
    </source>
</evidence>
<keyword evidence="8" id="KW-1185">Reference proteome</keyword>
<dbReference type="EMBL" id="KB008154">
    <property type="protein sequence ID" value="ELR11277.1"/>
    <property type="molecule type" value="Genomic_DNA"/>
</dbReference>
<evidence type="ECO:0000256" key="3">
    <source>
        <dbReference type="ARBA" id="ARBA00022833"/>
    </source>
</evidence>
<feature type="compositionally biased region" description="Low complexity" evidence="5">
    <location>
        <begin position="705"/>
        <end position="714"/>
    </location>
</feature>
<dbReference type="KEGG" id="acan:ACA1_189310"/>
<accession>L8GE20</accession>
<feature type="compositionally biased region" description="Polar residues" evidence="5">
    <location>
        <begin position="60"/>
        <end position="70"/>
    </location>
</feature>
<dbReference type="GeneID" id="14911707"/>
<dbReference type="GO" id="GO:0008270">
    <property type="term" value="F:zinc ion binding"/>
    <property type="evidence" value="ECO:0007669"/>
    <property type="project" value="UniProtKB-KW"/>
</dbReference>
<evidence type="ECO:0000313" key="7">
    <source>
        <dbReference type="EMBL" id="ELR11277.1"/>
    </source>
</evidence>
<dbReference type="InterPro" id="IPR001876">
    <property type="entry name" value="Znf_RanBP2"/>
</dbReference>
<evidence type="ECO:0000313" key="8">
    <source>
        <dbReference type="Proteomes" id="UP000011083"/>
    </source>
</evidence>
<dbReference type="RefSeq" id="XP_004333290.1">
    <property type="nucleotide sequence ID" value="XM_004333242.1"/>
</dbReference>
<keyword evidence="3" id="KW-0862">Zinc</keyword>
<feature type="domain" description="RanBP2-type" evidence="6">
    <location>
        <begin position="471"/>
        <end position="500"/>
    </location>
</feature>